<comment type="caution">
    <text evidence="1">The sequence shown here is derived from an EMBL/GenBank/DDBJ whole genome shotgun (WGS) entry which is preliminary data.</text>
</comment>
<sequence length="286" mass="31838">MRHLYEHVESVRDVVAEKLVPCYELEDVYRAVAYAFIRAALERGSSRFELPKPLDEGRLLKPLKMRIPQALLAAVERELADRVHPIIEQIDALLSEHEPVLVCGEASLERVVEGVKQEVGRVDRVLVYDCMSMIEQVVVSAFLKARDVRTLFLKTLFLNPLGLTRFLTSQLPDGRCATLHGAARYIASKLGAQLCAKNPLVDLSVHESGSLGVDEFVERVDVGGVVAEILEASKVGRTLVFSDHGYDIVLSRRGGYLYVVHGFREGDLESLALLLLSRVSLFMRVG</sequence>
<protein>
    <submittedName>
        <fullName evidence="1">Uncharacterized protein</fullName>
    </submittedName>
</protein>
<reference evidence="1" key="1">
    <citation type="journal article" date="2020" name="mSystems">
        <title>Genome- and Community-Level Interaction Insights into Carbon Utilization and Element Cycling Functions of Hydrothermarchaeota in Hydrothermal Sediment.</title>
        <authorList>
            <person name="Zhou Z."/>
            <person name="Liu Y."/>
            <person name="Xu W."/>
            <person name="Pan J."/>
            <person name="Luo Z.H."/>
            <person name="Li M."/>
        </authorList>
    </citation>
    <scope>NUCLEOTIDE SEQUENCE [LARGE SCALE GENOMIC DNA]</scope>
    <source>
        <strain evidence="1">SpSt-1116</strain>
    </source>
</reference>
<name>A0A7J3ZK51_9CREN</name>
<gene>
    <name evidence="1" type="ORF">ENM78_03230</name>
</gene>
<proteinExistence type="predicted"/>
<organism evidence="1">
    <name type="scientific">Fervidicoccus fontis</name>
    <dbReference type="NCBI Taxonomy" id="683846"/>
    <lineage>
        <taxon>Archaea</taxon>
        <taxon>Thermoproteota</taxon>
        <taxon>Thermoprotei</taxon>
        <taxon>Fervidicoccales</taxon>
        <taxon>Fervidicoccaceae</taxon>
        <taxon>Fervidicoccus</taxon>
    </lineage>
</organism>
<dbReference type="EMBL" id="DRZC01000041">
    <property type="protein sequence ID" value="HHQ80457.1"/>
    <property type="molecule type" value="Genomic_DNA"/>
</dbReference>
<accession>A0A7J3ZK51</accession>
<evidence type="ECO:0000313" key="1">
    <source>
        <dbReference type="EMBL" id="HHQ80457.1"/>
    </source>
</evidence>
<dbReference type="AlphaFoldDB" id="A0A7J3ZK51"/>